<comment type="subcellular location">
    <subcellularLocation>
        <location evidence="11">Cytoplasm</location>
    </subcellularLocation>
</comment>
<dbReference type="RefSeq" id="WP_344736187.1">
    <property type="nucleotide sequence ID" value="NZ_BAAAYU010000001.1"/>
</dbReference>
<feature type="binding site" evidence="11">
    <location>
        <position position="136"/>
    </location>
    <ligand>
        <name>substrate</name>
    </ligand>
</feature>
<dbReference type="HAMAP" id="MF_00109">
    <property type="entry name" value="Shikimate_kinase"/>
    <property type="match status" value="1"/>
</dbReference>
<dbReference type="EC" id="2.7.1.71" evidence="3 11"/>
<evidence type="ECO:0000256" key="3">
    <source>
        <dbReference type="ARBA" id="ARBA00012154"/>
    </source>
</evidence>
<keyword evidence="11" id="KW-0479">Metal-binding</keyword>
<dbReference type="Proteomes" id="UP001501697">
    <property type="component" value="Unassembled WGS sequence"/>
</dbReference>
<evidence type="ECO:0000256" key="9">
    <source>
        <dbReference type="ARBA" id="ARBA00023141"/>
    </source>
</evidence>
<comment type="caution">
    <text evidence="11">Lacks conserved residue(s) required for the propagation of feature annotation.</text>
</comment>
<reference evidence="13" key="1">
    <citation type="journal article" date="2019" name="Int. J. Syst. Evol. Microbiol.">
        <title>The Global Catalogue of Microorganisms (GCM) 10K type strain sequencing project: providing services to taxonomists for standard genome sequencing and annotation.</title>
        <authorList>
            <consortium name="The Broad Institute Genomics Platform"/>
            <consortium name="The Broad Institute Genome Sequencing Center for Infectious Disease"/>
            <person name="Wu L."/>
            <person name="Ma J."/>
        </authorList>
    </citation>
    <scope>NUCLEOTIDE SEQUENCE [LARGE SCALE GENOMIC DNA]</scope>
    <source>
        <strain evidence="13">JCM 16544</strain>
    </source>
</reference>
<keyword evidence="6 11" id="KW-0547">Nucleotide-binding</keyword>
<proteinExistence type="inferred from homology"/>
<comment type="function">
    <text evidence="11">Catalyzes the specific phosphorylation of the 3-hydroxyl group of shikimic acid using ATP as a cosubstrate.</text>
</comment>
<comment type="catalytic activity">
    <reaction evidence="10 11">
        <text>shikimate + ATP = 3-phosphoshikimate + ADP + H(+)</text>
        <dbReference type="Rhea" id="RHEA:13121"/>
        <dbReference type="ChEBI" id="CHEBI:15378"/>
        <dbReference type="ChEBI" id="CHEBI:30616"/>
        <dbReference type="ChEBI" id="CHEBI:36208"/>
        <dbReference type="ChEBI" id="CHEBI:145989"/>
        <dbReference type="ChEBI" id="CHEBI:456216"/>
        <dbReference type="EC" id="2.7.1.71"/>
    </reaction>
</comment>
<keyword evidence="11" id="KW-0963">Cytoplasm</keyword>
<evidence type="ECO:0000256" key="8">
    <source>
        <dbReference type="ARBA" id="ARBA00022840"/>
    </source>
</evidence>
<dbReference type="SUPFAM" id="SSF52540">
    <property type="entry name" value="P-loop containing nucleoside triphosphate hydrolases"/>
    <property type="match status" value="1"/>
</dbReference>
<keyword evidence="13" id="KW-1185">Reference proteome</keyword>
<feature type="binding site" evidence="11">
    <location>
        <position position="60"/>
    </location>
    <ligand>
        <name>substrate</name>
    </ligand>
</feature>
<dbReference type="Pfam" id="PF01202">
    <property type="entry name" value="SKI"/>
    <property type="match status" value="1"/>
</dbReference>
<protein>
    <recommendedName>
        <fullName evidence="3 11">Shikimate kinase</fullName>
        <shortName evidence="11">SK</shortName>
        <ecNumber evidence="3 11">2.7.1.71</ecNumber>
    </recommendedName>
</protein>
<feature type="binding site" evidence="11">
    <location>
        <position position="81"/>
    </location>
    <ligand>
        <name>substrate</name>
    </ligand>
</feature>
<dbReference type="GO" id="GO:0016301">
    <property type="term" value="F:kinase activity"/>
    <property type="evidence" value="ECO:0007669"/>
    <property type="project" value="UniProtKB-KW"/>
</dbReference>
<comment type="caution">
    <text evidence="12">The sequence shown here is derived from an EMBL/GenBank/DDBJ whole genome shotgun (WGS) entry which is preliminary data.</text>
</comment>
<comment type="cofactor">
    <cofactor evidence="11">
        <name>Mg(2+)</name>
        <dbReference type="ChEBI" id="CHEBI:18420"/>
    </cofactor>
    <text evidence="11">Binds 1 Mg(2+) ion per subunit.</text>
</comment>
<dbReference type="PROSITE" id="PS01128">
    <property type="entry name" value="SHIKIMATE_KINASE"/>
    <property type="match status" value="1"/>
</dbReference>
<evidence type="ECO:0000256" key="10">
    <source>
        <dbReference type="ARBA" id="ARBA00048567"/>
    </source>
</evidence>
<dbReference type="EMBL" id="BAAAYU010000001">
    <property type="protein sequence ID" value="GAA3624941.1"/>
    <property type="molecule type" value="Genomic_DNA"/>
</dbReference>
<organism evidence="12 13">
    <name type="scientific">Microbacterium awajiense</name>
    <dbReference type="NCBI Taxonomy" id="415214"/>
    <lineage>
        <taxon>Bacteria</taxon>
        <taxon>Bacillati</taxon>
        <taxon>Actinomycetota</taxon>
        <taxon>Actinomycetes</taxon>
        <taxon>Micrococcales</taxon>
        <taxon>Microbacteriaceae</taxon>
        <taxon>Microbacterium</taxon>
    </lineage>
</organism>
<accession>A0ABP7A4Q5</accession>
<gene>
    <name evidence="11" type="primary">aroK</name>
    <name evidence="12" type="ORF">GCM10022200_04040</name>
</gene>
<keyword evidence="5 11" id="KW-0808">Transferase</keyword>
<dbReference type="InterPro" id="IPR000623">
    <property type="entry name" value="Shikimate_kinase/TSH1"/>
</dbReference>
<sequence length="174" mass="18621">MTSRTDAIVLIGPMGAGKTSVGRRVAKALDVTFYDSDKAIVRDHGPIEAIFAERGEAAFRAIERDAVATGLATAGVVSLGGGAVLDEQTRAALADHRVVLLTVEPRVVASRIRGGTRPLLNDGDPMTRWNAIMRERGPLYRELADVVFDTSHGPLQEVVDAITAWARTSTQEDA</sequence>
<evidence type="ECO:0000256" key="4">
    <source>
        <dbReference type="ARBA" id="ARBA00022605"/>
    </source>
</evidence>
<dbReference type="InterPro" id="IPR031322">
    <property type="entry name" value="Shikimate/glucono_kinase"/>
</dbReference>
<evidence type="ECO:0000256" key="1">
    <source>
        <dbReference type="ARBA" id="ARBA00004842"/>
    </source>
</evidence>
<keyword evidence="11" id="KW-0460">Magnesium</keyword>
<feature type="binding site" evidence="11">
    <location>
        <begin position="15"/>
        <end position="20"/>
    </location>
    <ligand>
        <name>ATP</name>
        <dbReference type="ChEBI" id="CHEBI:30616"/>
    </ligand>
</feature>
<name>A0ABP7A4Q5_9MICO</name>
<feature type="binding site" evidence="11">
    <location>
        <position position="19"/>
    </location>
    <ligand>
        <name>Mg(2+)</name>
        <dbReference type="ChEBI" id="CHEBI:18420"/>
    </ligand>
</feature>
<dbReference type="PANTHER" id="PTHR21087">
    <property type="entry name" value="SHIKIMATE KINASE"/>
    <property type="match status" value="1"/>
</dbReference>
<comment type="similarity">
    <text evidence="2 11">Belongs to the shikimate kinase family.</text>
</comment>
<dbReference type="InterPro" id="IPR023000">
    <property type="entry name" value="Shikimate_kinase_CS"/>
</dbReference>
<keyword evidence="4 11" id="KW-0028">Amino-acid biosynthesis</keyword>
<comment type="subunit">
    <text evidence="11">Monomer.</text>
</comment>
<feature type="binding site" evidence="11">
    <location>
        <position position="37"/>
    </location>
    <ligand>
        <name>substrate</name>
    </ligand>
</feature>
<dbReference type="Gene3D" id="3.40.50.300">
    <property type="entry name" value="P-loop containing nucleotide triphosphate hydrolases"/>
    <property type="match status" value="1"/>
</dbReference>
<evidence type="ECO:0000313" key="12">
    <source>
        <dbReference type="EMBL" id="GAA3624941.1"/>
    </source>
</evidence>
<evidence type="ECO:0000256" key="2">
    <source>
        <dbReference type="ARBA" id="ARBA00006997"/>
    </source>
</evidence>
<keyword evidence="9 11" id="KW-0057">Aromatic amino acid biosynthesis</keyword>
<dbReference type="PANTHER" id="PTHR21087:SF16">
    <property type="entry name" value="SHIKIMATE KINASE 1, CHLOROPLASTIC"/>
    <property type="match status" value="1"/>
</dbReference>
<comment type="pathway">
    <text evidence="1 11">Metabolic intermediate biosynthesis; chorismate biosynthesis; chorismate from D-erythrose 4-phosphate and phosphoenolpyruvate: step 5/7.</text>
</comment>
<keyword evidence="8 11" id="KW-0067">ATP-binding</keyword>
<dbReference type="CDD" id="cd00464">
    <property type="entry name" value="SK"/>
    <property type="match status" value="1"/>
</dbReference>
<keyword evidence="7 11" id="KW-0418">Kinase</keyword>
<evidence type="ECO:0000256" key="11">
    <source>
        <dbReference type="HAMAP-Rule" id="MF_00109"/>
    </source>
</evidence>
<evidence type="ECO:0000313" key="13">
    <source>
        <dbReference type="Proteomes" id="UP001501697"/>
    </source>
</evidence>
<feature type="binding site" evidence="11">
    <location>
        <position position="117"/>
    </location>
    <ligand>
        <name>ATP</name>
        <dbReference type="ChEBI" id="CHEBI:30616"/>
    </ligand>
</feature>
<dbReference type="InterPro" id="IPR027417">
    <property type="entry name" value="P-loop_NTPase"/>
</dbReference>
<evidence type="ECO:0000256" key="7">
    <source>
        <dbReference type="ARBA" id="ARBA00022777"/>
    </source>
</evidence>
<evidence type="ECO:0000256" key="6">
    <source>
        <dbReference type="ARBA" id="ARBA00022741"/>
    </source>
</evidence>
<dbReference type="PRINTS" id="PR01100">
    <property type="entry name" value="SHIKIMTKNASE"/>
</dbReference>
<evidence type="ECO:0000256" key="5">
    <source>
        <dbReference type="ARBA" id="ARBA00022679"/>
    </source>
</evidence>